<dbReference type="PROSITE" id="PS50297">
    <property type="entry name" value="ANK_REP_REGION"/>
    <property type="match status" value="1"/>
</dbReference>
<dbReference type="Pfam" id="PF12796">
    <property type="entry name" value="Ank_2"/>
    <property type="match status" value="1"/>
</dbReference>
<accession>A0ABP0JDV7</accession>
<dbReference type="Proteomes" id="UP001642464">
    <property type="component" value="Unassembled WGS sequence"/>
</dbReference>
<dbReference type="PROSITE" id="PS50088">
    <property type="entry name" value="ANK_REPEAT"/>
    <property type="match status" value="1"/>
</dbReference>
<dbReference type="PANTHER" id="PTHR24189:SF50">
    <property type="entry name" value="ANKYRIN REPEAT AND SOCS BOX PROTEIN 2"/>
    <property type="match status" value="1"/>
</dbReference>
<dbReference type="SUPFAM" id="SSF48403">
    <property type="entry name" value="Ankyrin repeat"/>
    <property type="match status" value="1"/>
</dbReference>
<dbReference type="EMBL" id="CAXAMM010006853">
    <property type="protein sequence ID" value="CAK9012559.1"/>
    <property type="molecule type" value="Genomic_DNA"/>
</dbReference>
<feature type="compositionally biased region" description="Basic and acidic residues" evidence="4">
    <location>
        <begin position="259"/>
        <end position="271"/>
    </location>
</feature>
<gene>
    <name evidence="6" type="ORF">SCF082_LOCUS11555</name>
</gene>
<feature type="repeat" description="ANK" evidence="3">
    <location>
        <begin position="204"/>
        <end position="236"/>
    </location>
</feature>
<evidence type="ECO:0000313" key="6">
    <source>
        <dbReference type="EMBL" id="CAK9012559.1"/>
    </source>
</evidence>
<dbReference type="InterPro" id="IPR036770">
    <property type="entry name" value="Ankyrin_rpt-contain_sf"/>
</dbReference>
<organism evidence="6 7">
    <name type="scientific">Durusdinium trenchii</name>
    <dbReference type="NCBI Taxonomy" id="1381693"/>
    <lineage>
        <taxon>Eukaryota</taxon>
        <taxon>Sar</taxon>
        <taxon>Alveolata</taxon>
        <taxon>Dinophyceae</taxon>
        <taxon>Suessiales</taxon>
        <taxon>Symbiodiniaceae</taxon>
        <taxon>Durusdinium</taxon>
    </lineage>
</organism>
<dbReference type="InterPro" id="IPR050745">
    <property type="entry name" value="Multifunctional_regulatory"/>
</dbReference>
<keyword evidence="5" id="KW-0732">Signal</keyword>
<evidence type="ECO:0000256" key="2">
    <source>
        <dbReference type="ARBA" id="ARBA00023043"/>
    </source>
</evidence>
<comment type="caution">
    <text evidence="6">The sequence shown here is derived from an EMBL/GenBank/DDBJ whole genome shotgun (WGS) entry which is preliminary data.</text>
</comment>
<feature type="compositionally biased region" description="Basic and acidic residues" evidence="4">
    <location>
        <begin position="69"/>
        <end position="78"/>
    </location>
</feature>
<name>A0ABP0JDV7_9DINO</name>
<evidence type="ECO:0000256" key="3">
    <source>
        <dbReference type="PROSITE-ProRule" id="PRU00023"/>
    </source>
</evidence>
<evidence type="ECO:0000256" key="5">
    <source>
        <dbReference type="SAM" id="SignalP"/>
    </source>
</evidence>
<keyword evidence="1" id="KW-0677">Repeat</keyword>
<evidence type="ECO:0000256" key="4">
    <source>
        <dbReference type="SAM" id="MobiDB-lite"/>
    </source>
</evidence>
<feature type="region of interest" description="Disordered" evidence="4">
    <location>
        <begin position="259"/>
        <end position="284"/>
    </location>
</feature>
<dbReference type="PANTHER" id="PTHR24189">
    <property type="entry name" value="MYOTROPHIN"/>
    <property type="match status" value="1"/>
</dbReference>
<feature type="region of interest" description="Disordered" evidence="4">
    <location>
        <begin position="60"/>
        <end position="80"/>
    </location>
</feature>
<evidence type="ECO:0000313" key="7">
    <source>
        <dbReference type="Proteomes" id="UP001642464"/>
    </source>
</evidence>
<feature type="signal peptide" evidence="5">
    <location>
        <begin position="1"/>
        <end position="21"/>
    </location>
</feature>
<evidence type="ECO:0000256" key="1">
    <source>
        <dbReference type="ARBA" id="ARBA00022737"/>
    </source>
</evidence>
<feature type="compositionally biased region" description="Polar residues" evidence="4">
    <location>
        <begin position="273"/>
        <end position="283"/>
    </location>
</feature>
<dbReference type="InterPro" id="IPR002110">
    <property type="entry name" value="Ankyrin_rpt"/>
</dbReference>
<keyword evidence="2 3" id="KW-0040">ANK repeat</keyword>
<keyword evidence="7" id="KW-1185">Reference proteome</keyword>
<reference evidence="6 7" key="1">
    <citation type="submission" date="2024-02" db="EMBL/GenBank/DDBJ databases">
        <authorList>
            <person name="Chen Y."/>
            <person name="Shah S."/>
            <person name="Dougan E. K."/>
            <person name="Thang M."/>
            <person name="Chan C."/>
        </authorList>
    </citation>
    <scope>NUCLEOTIDE SEQUENCE [LARGE SCALE GENOMIC DNA]</scope>
</reference>
<protein>
    <submittedName>
        <fullName evidence="6">Acyl-CoA-binding domain-containing protein 2 (Acyl-CoA binding protein 2)</fullName>
    </submittedName>
</protein>
<feature type="region of interest" description="Disordered" evidence="4">
    <location>
        <begin position="130"/>
        <end position="150"/>
    </location>
</feature>
<feature type="chain" id="PRO_5046218246" evidence="5">
    <location>
        <begin position="22"/>
        <end position="333"/>
    </location>
</feature>
<dbReference type="Gene3D" id="1.25.40.20">
    <property type="entry name" value="Ankyrin repeat-containing domain"/>
    <property type="match status" value="1"/>
</dbReference>
<dbReference type="SMART" id="SM00248">
    <property type="entry name" value="ANK"/>
    <property type="match status" value="2"/>
</dbReference>
<proteinExistence type="predicted"/>
<sequence length="333" mass="36771">MTISKISFWFPLTVLIFTASAEEQDRAKAKALMQKDFTAVAWKEHEKALPLLSNELKESQALEEEEEDFHAKQSHGDTGDTVELEDTACTFDGGVACPLLRSMLAGMLLHLAWLFCRRTEAKAAKAKALKEKEKEMNETDENELSSEKPKAWTHSSFEVDDFGCTALHAAADCANQDEVHELLETMKMNQETSLLDFVNARDAWDETALHMAARRGSLSCCELLLQANADLNAQNADGKTPLQICGEAAEPFFVTKERAEQVTDPKTHEESTAEVSKNVSTGTSSGGLVPQFDDFEKLCHRFLDLGATLGESDALPRLCTIALAVRLVGEQKE</sequence>